<organism evidence="1 2">
    <name type="scientific">Clostridium butyricum</name>
    <dbReference type="NCBI Taxonomy" id="1492"/>
    <lineage>
        <taxon>Bacteria</taxon>
        <taxon>Bacillati</taxon>
        <taxon>Bacillota</taxon>
        <taxon>Clostridia</taxon>
        <taxon>Eubacteriales</taxon>
        <taxon>Clostridiaceae</taxon>
        <taxon>Clostridium</taxon>
    </lineage>
</organism>
<gene>
    <name evidence="1" type="ORF">GND98_012420</name>
</gene>
<dbReference type="EMBL" id="WOFV02000039">
    <property type="protein sequence ID" value="NAS18650.1"/>
    <property type="molecule type" value="Genomic_DNA"/>
</dbReference>
<evidence type="ECO:0000313" key="2">
    <source>
        <dbReference type="Proteomes" id="UP000474042"/>
    </source>
</evidence>
<evidence type="ECO:0000313" key="1">
    <source>
        <dbReference type="EMBL" id="NAS18650.1"/>
    </source>
</evidence>
<proteinExistence type="predicted"/>
<comment type="caution">
    <text evidence="1">The sequence shown here is derived from an EMBL/GenBank/DDBJ whole genome shotgun (WGS) entry which is preliminary data.</text>
</comment>
<name>A0A6L9EPR6_CLOBU</name>
<accession>A0A6L9EPR6</accession>
<dbReference type="Proteomes" id="UP000474042">
    <property type="component" value="Unassembled WGS sequence"/>
</dbReference>
<protein>
    <submittedName>
        <fullName evidence="1">Uncharacterized protein</fullName>
    </submittedName>
</protein>
<dbReference type="AlphaFoldDB" id="A0A6L9EPR6"/>
<sequence>MLFCKSVCEINKDELIDKIENVVLSNIEKQGYVREIDIFQSIEDEYAYSEFETQKALKEIIEKHNLMRLKYSYNNQKSKYKASNTYIITKKVKEDYNKEIA</sequence>
<reference evidence="1 2" key="1">
    <citation type="submission" date="2020-01" db="EMBL/GenBank/DDBJ databases">
        <title>Genome sequence of a 1,3-propanediol producer, Clostridium butyricum S3.</title>
        <authorList>
            <person name="Zhou J."/>
        </authorList>
    </citation>
    <scope>NUCLEOTIDE SEQUENCE [LARGE SCALE GENOMIC DNA]</scope>
    <source>
        <strain evidence="1 2">S3</strain>
    </source>
</reference>